<organism evidence="3 4">
    <name type="scientific">Acidovorax ebreus (strain TPSY)</name>
    <name type="common">Diaphorobacter sp. (strain TPSY)</name>
    <dbReference type="NCBI Taxonomy" id="535289"/>
    <lineage>
        <taxon>Bacteria</taxon>
        <taxon>Pseudomonadati</taxon>
        <taxon>Pseudomonadota</taxon>
        <taxon>Betaproteobacteria</taxon>
        <taxon>Burkholderiales</taxon>
        <taxon>Comamonadaceae</taxon>
        <taxon>Diaphorobacter</taxon>
    </lineage>
</organism>
<evidence type="ECO:0000313" key="3">
    <source>
        <dbReference type="EMBL" id="ACM32037.1"/>
    </source>
</evidence>
<name>A0A9J9UA80_ACIET</name>
<dbReference type="Proteomes" id="UP000000450">
    <property type="component" value="Chromosome"/>
</dbReference>
<sequence>MRVLQFGRFWNVEHGGLERHVTLLGQGLAGQGVEVVNLVAASGLVSSDETRGLYRLVRAPSFGMAYGTALSPALPLKALALHREQPFDLFHLHLPDPLSHLASILLPSNVPRVISWHSDIVRQKRLLKLYKPSLSRLVCQADALVAATQAHFDSSTQIPDCVPLARRHVIPYGLDYAPLQLNARTMALRDELRSRAGGRGLVFAMGRHVYYKGFDVLIRALELTDAFLVLGGNGPLRTSLEQQVAAMGLSDRVYFSGRIPEEDLSAYFHACDVFCLPSVEPSEAFGLVQLEAMACGKPVVCTQLGNGVNVVNVHGQTGFAVPVGDPVALGHCLARLLRDKTLCQILGAQGLHRTELYSVSAMTASHIKLYEELLSTR</sequence>
<reference evidence="3 4" key="1">
    <citation type="journal article" date="2010" name="J. Bacteriol.">
        <title>Completed genome sequence of the anaerobic iron-oxidizing bacterium Acidovorax ebreus strain TPSY.</title>
        <authorList>
            <person name="Byrne-Bailey K.G."/>
            <person name="Weber K.A."/>
            <person name="Chair A.H."/>
            <person name="Bose S."/>
            <person name="Knox T."/>
            <person name="Spanbauer T.L."/>
            <person name="Chertkov O."/>
            <person name="Coates J.D."/>
        </authorList>
    </citation>
    <scope>NUCLEOTIDE SEQUENCE [LARGE SCALE GENOMIC DNA]</scope>
    <source>
        <strain evidence="3 4">TPSY</strain>
    </source>
</reference>
<evidence type="ECO:0000259" key="2">
    <source>
        <dbReference type="Pfam" id="PF13439"/>
    </source>
</evidence>
<dbReference type="Pfam" id="PF00534">
    <property type="entry name" value="Glycos_transf_1"/>
    <property type="match status" value="1"/>
</dbReference>
<dbReference type="InterPro" id="IPR001296">
    <property type="entry name" value="Glyco_trans_1"/>
</dbReference>
<proteinExistence type="predicted"/>
<gene>
    <name evidence="3" type="ordered locus">Dtpsy_0557</name>
</gene>
<dbReference type="InterPro" id="IPR028098">
    <property type="entry name" value="Glyco_trans_4-like_N"/>
</dbReference>
<dbReference type="AlphaFoldDB" id="A0A9J9UA80"/>
<protein>
    <submittedName>
        <fullName evidence="3">Glycosyl transferase group 1</fullName>
    </submittedName>
</protein>
<dbReference type="Gene3D" id="3.40.50.2000">
    <property type="entry name" value="Glycogen Phosphorylase B"/>
    <property type="match status" value="2"/>
</dbReference>
<dbReference type="PANTHER" id="PTHR45947">
    <property type="entry name" value="SULFOQUINOVOSYL TRANSFERASE SQD2"/>
    <property type="match status" value="1"/>
</dbReference>
<evidence type="ECO:0000259" key="1">
    <source>
        <dbReference type="Pfam" id="PF00534"/>
    </source>
</evidence>
<dbReference type="PANTHER" id="PTHR45947:SF3">
    <property type="entry name" value="SULFOQUINOVOSYL TRANSFERASE SQD2"/>
    <property type="match status" value="1"/>
</dbReference>
<evidence type="ECO:0000313" key="4">
    <source>
        <dbReference type="Proteomes" id="UP000000450"/>
    </source>
</evidence>
<dbReference type="SUPFAM" id="SSF53756">
    <property type="entry name" value="UDP-Glycosyltransferase/glycogen phosphorylase"/>
    <property type="match status" value="1"/>
</dbReference>
<dbReference type="GO" id="GO:0016757">
    <property type="term" value="F:glycosyltransferase activity"/>
    <property type="evidence" value="ECO:0007669"/>
    <property type="project" value="InterPro"/>
</dbReference>
<keyword evidence="3" id="KW-0808">Transferase</keyword>
<feature type="domain" description="Glycosyl transferase family 1" evidence="1">
    <location>
        <begin position="198"/>
        <end position="350"/>
    </location>
</feature>
<feature type="domain" description="Glycosyltransferase subfamily 4-like N-terminal" evidence="2">
    <location>
        <begin position="15"/>
        <end position="175"/>
    </location>
</feature>
<dbReference type="Pfam" id="PF13439">
    <property type="entry name" value="Glyco_transf_4"/>
    <property type="match status" value="1"/>
</dbReference>
<dbReference type="InterPro" id="IPR050194">
    <property type="entry name" value="Glycosyltransferase_grp1"/>
</dbReference>
<dbReference type="EMBL" id="CP001392">
    <property type="protein sequence ID" value="ACM32037.1"/>
    <property type="molecule type" value="Genomic_DNA"/>
</dbReference>
<accession>A0A9J9UA80</accession>
<dbReference type="RefSeq" id="WP_012655579.1">
    <property type="nucleotide sequence ID" value="NC_011992.1"/>
</dbReference>
<keyword evidence="4" id="KW-1185">Reference proteome</keyword>
<dbReference type="KEGG" id="dia:Dtpsy_0557"/>